<evidence type="ECO:0000313" key="2">
    <source>
        <dbReference type="EMBL" id="VEL19704.1"/>
    </source>
</evidence>
<evidence type="ECO:0000256" key="1">
    <source>
        <dbReference type="SAM" id="MobiDB-lite"/>
    </source>
</evidence>
<evidence type="ECO:0000313" key="3">
    <source>
        <dbReference type="Proteomes" id="UP000784294"/>
    </source>
</evidence>
<feature type="compositionally biased region" description="Low complexity" evidence="1">
    <location>
        <begin position="48"/>
        <end position="69"/>
    </location>
</feature>
<protein>
    <submittedName>
        <fullName evidence="2">Uncharacterized protein</fullName>
    </submittedName>
</protein>
<feature type="compositionally biased region" description="Low complexity" evidence="1">
    <location>
        <begin position="77"/>
        <end position="99"/>
    </location>
</feature>
<proteinExistence type="predicted"/>
<dbReference type="AlphaFoldDB" id="A0A3S4ZTY6"/>
<accession>A0A3S4ZTY6</accession>
<feature type="region of interest" description="Disordered" evidence="1">
    <location>
        <begin position="48"/>
        <end position="99"/>
    </location>
</feature>
<dbReference type="Proteomes" id="UP000784294">
    <property type="component" value="Unassembled WGS sequence"/>
</dbReference>
<organism evidence="2 3">
    <name type="scientific">Protopolystoma xenopodis</name>
    <dbReference type="NCBI Taxonomy" id="117903"/>
    <lineage>
        <taxon>Eukaryota</taxon>
        <taxon>Metazoa</taxon>
        <taxon>Spiralia</taxon>
        <taxon>Lophotrochozoa</taxon>
        <taxon>Platyhelminthes</taxon>
        <taxon>Monogenea</taxon>
        <taxon>Polyopisthocotylea</taxon>
        <taxon>Polystomatidea</taxon>
        <taxon>Polystomatidae</taxon>
        <taxon>Protopolystoma</taxon>
    </lineage>
</organism>
<dbReference type="EMBL" id="CAAALY010042828">
    <property type="protein sequence ID" value="VEL19704.1"/>
    <property type="molecule type" value="Genomic_DNA"/>
</dbReference>
<sequence length="147" mass="15485">MWANWAAKQFRVDSLRQAGRHFELLGHQLLALPSEEWRNLLITTSPVSSLSNSSITSSGNTASATTTSNLGGGGGSSLLSMAPSTQSSTPSSCSSNPKTVSSPASVSALLAFFTHAKRLEKYQVNGPMLEITNDMADNTGPGTFHKV</sequence>
<reference evidence="2" key="1">
    <citation type="submission" date="2018-11" db="EMBL/GenBank/DDBJ databases">
        <authorList>
            <consortium name="Pathogen Informatics"/>
        </authorList>
    </citation>
    <scope>NUCLEOTIDE SEQUENCE</scope>
</reference>
<gene>
    <name evidence="2" type="ORF">PXEA_LOCUS13144</name>
</gene>
<keyword evidence="3" id="KW-1185">Reference proteome</keyword>
<comment type="caution">
    <text evidence="2">The sequence shown here is derived from an EMBL/GenBank/DDBJ whole genome shotgun (WGS) entry which is preliminary data.</text>
</comment>
<name>A0A3S4ZTY6_9PLAT</name>